<dbReference type="Gene3D" id="3.80.10.10">
    <property type="entry name" value="Ribonuclease Inhibitor"/>
    <property type="match status" value="1"/>
</dbReference>
<dbReference type="GO" id="GO:0005737">
    <property type="term" value="C:cytoplasm"/>
    <property type="evidence" value="ECO:0007669"/>
    <property type="project" value="UniProtKB-SubCell"/>
</dbReference>
<comment type="subcellular location">
    <subcellularLocation>
        <location evidence="1">Cytoplasm</location>
    </subcellularLocation>
</comment>
<keyword evidence="2" id="KW-0963">Cytoplasm</keyword>
<proteinExistence type="predicted"/>
<evidence type="ECO:0000256" key="2">
    <source>
        <dbReference type="ARBA" id="ARBA00022490"/>
    </source>
</evidence>
<organism evidence="3 4">
    <name type="scientific">Legionella spiritensis</name>
    <dbReference type="NCBI Taxonomy" id="452"/>
    <lineage>
        <taxon>Bacteria</taxon>
        <taxon>Pseudomonadati</taxon>
        <taxon>Pseudomonadota</taxon>
        <taxon>Gammaproteobacteria</taxon>
        <taxon>Legionellales</taxon>
        <taxon>Legionellaceae</taxon>
        <taxon>Legionella</taxon>
    </lineage>
</organism>
<reference evidence="3 4" key="1">
    <citation type="submission" date="2015-11" db="EMBL/GenBank/DDBJ databases">
        <title>Genomic analysis of 38 Legionella species identifies large and diverse effector repertoires.</title>
        <authorList>
            <person name="Burstein D."/>
            <person name="Amaro F."/>
            <person name="Zusman T."/>
            <person name="Lifshitz Z."/>
            <person name="Cohen O."/>
            <person name="Gilbert J.A."/>
            <person name="Pupko T."/>
            <person name="Shuman H.A."/>
            <person name="Segal G."/>
        </authorList>
    </citation>
    <scope>NUCLEOTIDE SEQUENCE [LARGE SCALE GENOMIC DNA]</scope>
    <source>
        <strain evidence="3 4">Mt.St.Helens-9</strain>
    </source>
</reference>
<dbReference type="InterPro" id="IPR044159">
    <property type="entry name" value="IQM"/>
</dbReference>
<sequence length="778" mass="88445">MPTVDEIRDSGWADLPLINCLNQLYQATGLHERLDLLITIYESCRNAAHPEQIKLGHVASEMIGIICNTDDSYHASQARKRYKAIDPLYIPNQDVPHLSSTDRFSSRDEFLKKRLIEHMVANKKHYLHVPAHLQRSDKLLKVIRLNEKQREECRVLIANGHLWQFKMPTEDKPQLVLEKFDTSHHIAHSKYHGRVIFVVSPWGELFASSSELGKFHHSSFLNGQPVLMAGMLEAREGSLTYINEHSGHYSPGVFAFYNFLKMLKSKGVINDDTKIQLKRNQEGGLVLDDGQVLNTSGFLGRRTHSPGQTNTALISATHKILTRYNELFELIISDSQIDEQSPLLRSFAVSMLEYLRQIPEPDEQTQSSIEELQEFISDGIKPSVQELTTHLMTVKSFLLGKGLPDTAWIDEFLSQYQNDRVDDMVRYLENTDSGFIEALLNACIHSDFEQTDLENIIKDNHSDPETIIIAVMKVLSKCKVSPMKPFTDMTLSEFCAWTLSKIKHGDELVLSDYNLSHLSIAQIKLLDLITCVKGVSTLKIAGCKLNEFSSENWLPWCQLLRNPNYRALHLASNSIGTFNAEHLQSLVDVFSDKESSILSLNLADNNLNGMDDQAFTLCVELINQSTNLKELNLSLCAVHRLSTKRLTQLLDAICKSNIQFLHLGHSPMEAMSNENQELFFDRLSKSKLQKIRISGKWLSVAFIDSLREKMQTNYNQSFLQPWGTGLQGLALAELMKNKTALENVKKNNPFLYSIFTRKVKELETKGVVLTEESTCHRL</sequence>
<evidence type="ECO:0000313" key="4">
    <source>
        <dbReference type="Proteomes" id="UP000054877"/>
    </source>
</evidence>
<evidence type="ECO:0000313" key="3">
    <source>
        <dbReference type="EMBL" id="KTD64830.1"/>
    </source>
</evidence>
<dbReference type="OrthoDB" id="5650168at2"/>
<dbReference type="PATRIC" id="fig|452.5.peg.1094"/>
<dbReference type="PANTHER" id="PTHR31250:SF27">
    <property type="entry name" value="IQ DOMAIN-CONTAINING PROTEIN IQM5"/>
    <property type="match status" value="1"/>
</dbReference>
<keyword evidence="4" id="KW-1185">Reference proteome</keyword>
<dbReference type="SUPFAM" id="SSF52047">
    <property type="entry name" value="RNI-like"/>
    <property type="match status" value="1"/>
</dbReference>
<accession>A0A0W0Z7B7</accession>
<evidence type="ECO:0000256" key="1">
    <source>
        <dbReference type="ARBA" id="ARBA00004496"/>
    </source>
</evidence>
<protein>
    <submittedName>
        <fullName evidence="3">Uncharacterized protein</fullName>
    </submittedName>
</protein>
<name>A0A0W0Z7B7_LEGSP</name>
<dbReference type="AlphaFoldDB" id="A0A0W0Z7B7"/>
<dbReference type="STRING" id="452.Lspi_0997"/>
<dbReference type="PANTHER" id="PTHR31250">
    <property type="entry name" value="IQ DOMAIN-CONTAINING PROTEIN IQM3"/>
    <property type="match status" value="1"/>
</dbReference>
<comment type="caution">
    <text evidence="3">The sequence shown here is derived from an EMBL/GenBank/DDBJ whole genome shotgun (WGS) entry which is preliminary data.</text>
</comment>
<dbReference type="RefSeq" id="WP_058482929.1">
    <property type="nucleotide sequence ID" value="NZ_CAAAII010000003.1"/>
</dbReference>
<gene>
    <name evidence="3" type="ORF">Lspi_0997</name>
</gene>
<dbReference type="EMBL" id="LNYX01000012">
    <property type="protein sequence ID" value="KTD64830.1"/>
    <property type="molecule type" value="Genomic_DNA"/>
</dbReference>
<dbReference type="InterPro" id="IPR032675">
    <property type="entry name" value="LRR_dom_sf"/>
</dbReference>
<dbReference type="Proteomes" id="UP000054877">
    <property type="component" value="Unassembled WGS sequence"/>
</dbReference>